<keyword evidence="3 4" id="KW-0460">Magnesium</keyword>
<name>M7A202_LEPIR</name>
<dbReference type="Proteomes" id="UP000012117">
    <property type="component" value="Unassembled WGS sequence"/>
</dbReference>
<gene>
    <name evidence="5" type="ORF">LEP1GSC124_0204</name>
</gene>
<proteinExistence type="predicted"/>
<reference evidence="5 6" key="1">
    <citation type="submission" date="2013-01" db="EMBL/GenBank/DDBJ databases">
        <authorList>
            <person name="Harkins D.M."/>
            <person name="Durkin A.S."/>
            <person name="Brinkac L.M."/>
            <person name="Haft D.H."/>
            <person name="Selengut J.D."/>
            <person name="Sanka R."/>
            <person name="DePew J."/>
            <person name="Purushe J."/>
            <person name="Picardeau M."/>
            <person name="Werts C."/>
            <person name="Goarant C."/>
            <person name="Vinetz J.M."/>
            <person name="Sutton G.G."/>
            <person name="Nierman W.C."/>
            <person name="Fouts D.E."/>
        </authorList>
    </citation>
    <scope>NUCLEOTIDE SEQUENCE [LARGE SCALE GENOMIC DNA]</scope>
    <source>
        <strain evidence="5 6">200701872</strain>
    </source>
</reference>
<dbReference type="PROSITE" id="PS00630">
    <property type="entry name" value="IMP_2"/>
    <property type="match status" value="1"/>
</dbReference>
<evidence type="ECO:0000256" key="1">
    <source>
        <dbReference type="ARBA" id="ARBA00022723"/>
    </source>
</evidence>
<dbReference type="GO" id="GO:0007165">
    <property type="term" value="P:signal transduction"/>
    <property type="evidence" value="ECO:0007669"/>
    <property type="project" value="TreeGrafter"/>
</dbReference>
<dbReference type="InterPro" id="IPR020583">
    <property type="entry name" value="Inositol_monoP_metal-BS"/>
</dbReference>
<feature type="binding site" evidence="4">
    <location>
        <position position="72"/>
    </location>
    <ligand>
        <name>Mg(2+)</name>
        <dbReference type="ChEBI" id="CHEBI:18420"/>
        <label>1</label>
        <note>catalytic</note>
    </ligand>
</feature>
<evidence type="ECO:0000313" key="5">
    <source>
        <dbReference type="EMBL" id="EMP08040.1"/>
    </source>
</evidence>
<dbReference type="PANTHER" id="PTHR20854:SF4">
    <property type="entry name" value="INOSITOL-1-MONOPHOSPHATASE-RELATED"/>
    <property type="match status" value="1"/>
</dbReference>
<feature type="binding site" evidence="4">
    <location>
        <position position="90"/>
    </location>
    <ligand>
        <name>Mg(2+)</name>
        <dbReference type="ChEBI" id="CHEBI:18420"/>
        <label>2</label>
    </ligand>
</feature>
<feature type="binding site" evidence="4">
    <location>
        <position position="92"/>
    </location>
    <ligand>
        <name>Mg(2+)</name>
        <dbReference type="ChEBI" id="CHEBI:18420"/>
        <label>1</label>
        <note>catalytic</note>
    </ligand>
</feature>
<dbReference type="InterPro" id="IPR000760">
    <property type="entry name" value="Inositol_monophosphatase-like"/>
</dbReference>
<evidence type="ECO:0000256" key="2">
    <source>
        <dbReference type="ARBA" id="ARBA00022801"/>
    </source>
</evidence>
<sequence>FISSISFLNSILYLQSAVDSVLEAGKIVLEIYHSDFKVKDKGKNDPVTEADLKASSHISESLRFLNIPILSEEDSEKKDVSKLQTVWILDPIDGTREFIHKNPEFAISLGLSILGKAVLGVVFNPVTLELIYGAEDLGVVYQKLENIPDFFSVKLQNFTKMLSDFKPIQKVLISRTEEKEGLFSSSMIPFGWEFVAMGSIAYKLGLVAAGKAALSISLKPKNDWDICAGIALINSSGGSDLEIRTGEPYKFQTLNGKGEGLIAGHTRSLTQVWENSKSYFQSSLRDWN</sequence>
<protein>
    <submittedName>
        <fullName evidence="5">Inositol monophosphatase family protein</fullName>
    </submittedName>
</protein>
<feature type="binding site" evidence="4">
    <location>
        <position position="93"/>
    </location>
    <ligand>
        <name>Mg(2+)</name>
        <dbReference type="ChEBI" id="CHEBI:18420"/>
        <label>2</label>
    </ligand>
</feature>
<comment type="cofactor">
    <cofactor evidence="4">
        <name>Mg(2+)</name>
        <dbReference type="ChEBI" id="CHEBI:18420"/>
    </cofactor>
</comment>
<keyword evidence="1 4" id="KW-0479">Metal-binding</keyword>
<accession>M7A202</accession>
<dbReference type="PANTHER" id="PTHR20854">
    <property type="entry name" value="INOSITOL MONOPHOSPHATASE"/>
    <property type="match status" value="1"/>
</dbReference>
<feature type="non-terminal residue" evidence="5">
    <location>
        <position position="1"/>
    </location>
</feature>
<dbReference type="GO" id="GO:0006020">
    <property type="term" value="P:inositol metabolic process"/>
    <property type="evidence" value="ECO:0007669"/>
    <property type="project" value="TreeGrafter"/>
</dbReference>
<dbReference type="GO" id="GO:0046872">
    <property type="term" value="F:metal ion binding"/>
    <property type="evidence" value="ECO:0007669"/>
    <property type="project" value="UniProtKB-KW"/>
</dbReference>
<evidence type="ECO:0000313" key="6">
    <source>
        <dbReference type="Proteomes" id="UP000012117"/>
    </source>
</evidence>
<dbReference type="GO" id="GO:0046854">
    <property type="term" value="P:phosphatidylinositol phosphate biosynthetic process"/>
    <property type="evidence" value="ECO:0007669"/>
    <property type="project" value="InterPro"/>
</dbReference>
<dbReference type="Gene3D" id="3.40.190.80">
    <property type="match status" value="1"/>
</dbReference>
<dbReference type="Pfam" id="PF00459">
    <property type="entry name" value="Inositol_P"/>
    <property type="match status" value="1"/>
</dbReference>
<keyword evidence="2" id="KW-0378">Hydrolase</keyword>
<feature type="binding site" evidence="4">
    <location>
        <position position="225"/>
    </location>
    <ligand>
        <name>Mg(2+)</name>
        <dbReference type="ChEBI" id="CHEBI:18420"/>
        <label>1</label>
        <note>catalytic</note>
    </ligand>
</feature>
<dbReference type="PRINTS" id="PR00377">
    <property type="entry name" value="IMPHPHTASES"/>
</dbReference>
<dbReference type="Gene3D" id="3.30.540.10">
    <property type="entry name" value="Fructose-1,6-Bisphosphatase, subunit A, domain 1"/>
    <property type="match status" value="1"/>
</dbReference>
<evidence type="ECO:0000256" key="3">
    <source>
        <dbReference type="ARBA" id="ARBA00022842"/>
    </source>
</evidence>
<dbReference type="EMBL" id="AKWN02000173">
    <property type="protein sequence ID" value="EMP08040.1"/>
    <property type="molecule type" value="Genomic_DNA"/>
</dbReference>
<dbReference type="CDD" id="cd01638">
    <property type="entry name" value="CysQ"/>
    <property type="match status" value="1"/>
</dbReference>
<evidence type="ECO:0000256" key="4">
    <source>
        <dbReference type="PIRSR" id="PIRSR600760-2"/>
    </source>
</evidence>
<dbReference type="PROSITE" id="PS00629">
    <property type="entry name" value="IMP_1"/>
    <property type="match status" value="1"/>
</dbReference>
<organism evidence="5 6">
    <name type="scientific">Leptospira interrogans serovar Pyrogenes str. 200701872</name>
    <dbReference type="NCBI Taxonomy" id="1193029"/>
    <lineage>
        <taxon>Bacteria</taxon>
        <taxon>Pseudomonadati</taxon>
        <taxon>Spirochaetota</taxon>
        <taxon>Spirochaetia</taxon>
        <taxon>Leptospirales</taxon>
        <taxon>Leptospiraceae</taxon>
        <taxon>Leptospira</taxon>
    </lineage>
</organism>
<dbReference type="AlphaFoldDB" id="M7A202"/>
<dbReference type="InterPro" id="IPR020550">
    <property type="entry name" value="Inositol_monophosphatase_CS"/>
</dbReference>
<comment type="caution">
    <text evidence="5">The sequence shown here is derived from an EMBL/GenBank/DDBJ whole genome shotgun (WGS) entry which is preliminary data.</text>
</comment>
<dbReference type="GO" id="GO:0008934">
    <property type="term" value="F:inositol monophosphate 1-phosphatase activity"/>
    <property type="evidence" value="ECO:0007669"/>
    <property type="project" value="TreeGrafter"/>
</dbReference>
<dbReference type="SUPFAM" id="SSF56655">
    <property type="entry name" value="Carbohydrate phosphatase"/>
    <property type="match status" value="1"/>
</dbReference>